<sequence>MKFQIPLFFSKADLVDAGQGYRENSFVRFVKRSNERLKKNLSAYGYKPDDLTVGVDGTNAKKREPQMESKR</sequence>
<evidence type="ECO:0000313" key="2">
    <source>
        <dbReference type="Proteomes" id="UP000241986"/>
    </source>
</evidence>
<protein>
    <submittedName>
        <fullName evidence="1">Uncharacterized protein</fullName>
    </submittedName>
</protein>
<dbReference type="EMBL" id="PZKL01000045">
    <property type="protein sequence ID" value="PTH79170.1"/>
    <property type="molecule type" value="Genomic_DNA"/>
</dbReference>
<organism evidence="1 2">
    <name type="scientific">Aeromonas veronii</name>
    <dbReference type="NCBI Taxonomy" id="654"/>
    <lineage>
        <taxon>Bacteria</taxon>
        <taxon>Pseudomonadati</taxon>
        <taxon>Pseudomonadota</taxon>
        <taxon>Gammaproteobacteria</taxon>
        <taxon>Aeromonadales</taxon>
        <taxon>Aeromonadaceae</taxon>
        <taxon>Aeromonas</taxon>
    </lineage>
</organism>
<reference evidence="1 2" key="1">
    <citation type="submission" date="2018-03" db="EMBL/GenBank/DDBJ databases">
        <title>Aeromonas veronii whole genome sequencing and analysis.</title>
        <authorList>
            <person name="Xie H."/>
            <person name="Liu T."/>
            <person name="Wang K."/>
        </authorList>
    </citation>
    <scope>NUCLEOTIDE SEQUENCE [LARGE SCALE GENOMIC DNA]</scope>
    <source>
        <strain evidence="1 2">XH.VA.1</strain>
    </source>
</reference>
<accession>A0A2T4MX46</accession>
<dbReference type="AlphaFoldDB" id="A0A2T4MX46"/>
<gene>
    <name evidence="1" type="ORF">DAA48_22325</name>
</gene>
<evidence type="ECO:0000313" key="1">
    <source>
        <dbReference type="EMBL" id="PTH79170.1"/>
    </source>
</evidence>
<name>A0A2T4MX46_AERVE</name>
<proteinExistence type="predicted"/>
<dbReference type="RefSeq" id="WP_107684806.1">
    <property type="nucleotide sequence ID" value="NZ_PZKL01000045.1"/>
</dbReference>
<comment type="caution">
    <text evidence="1">The sequence shown here is derived from an EMBL/GenBank/DDBJ whole genome shotgun (WGS) entry which is preliminary data.</text>
</comment>
<dbReference type="Proteomes" id="UP000241986">
    <property type="component" value="Unassembled WGS sequence"/>
</dbReference>